<dbReference type="RefSeq" id="WP_231483571.1">
    <property type="nucleotide sequence ID" value="NZ_BAAAZO010000003.1"/>
</dbReference>
<feature type="domain" description="HTH-type transcriptional regulator MT1864/Rv1816-like C-terminal" evidence="4">
    <location>
        <begin position="2"/>
        <end position="76"/>
    </location>
</feature>
<evidence type="ECO:0000256" key="3">
    <source>
        <dbReference type="SAM" id="MobiDB-lite"/>
    </source>
</evidence>
<keyword evidence="1" id="KW-0805">Transcription regulation</keyword>
<protein>
    <recommendedName>
        <fullName evidence="4">HTH-type transcriptional regulator MT1864/Rv1816-like C-terminal domain-containing protein</fullName>
    </recommendedName>
</protein>
<evidence type="ECO:0000313" key="5">
    <source>
        <dbReference type="EMBL" id="GAA3608741.1"/>
    </source>
</evidence>
<dbReference type="EMBL" id="BAAAZO010000003">
    <property type="protein sequence ID" value="GAA3608741.1"/>
    <property type="molecule type" value="Genomic_DNA"/>
</dbReference>
<dbReference type="InterPro" id="IPR036271">
    <property type="entry name" value="Tet_transcr_reg_TetR-rel_C_sf"/>
</dbReference>
<evidence type="ECO:0000313" key="6">
    <source>
        <dbReference type="Proteomes" id="UP001501074"/>
    </source>
</evidence>
<keyword evidence="2" id="KW-0804">Transcription</keyword>
<dbReference type="Gene3D" id="1.10.357.10">
    <property type="entry name" value="Tetracycline Repressor, domain 2"/>
    <property type="match status" value="1"/>
</dbReference>
<accession>A0ABP6ZGN7</accession>
<dbReference type="SUPFAM" id="SSF48498">
    <property type="entry name" value="Tetracyclin repressor-like, C-terminal domain"/>
    <property type="match status" value="1"/>
</dbReference>
<gene>
    <name evidence="5" type="ORF">GCM10022223_25980</name>
</gene>
<evidence type="ECO:0000256" key="2">
    <source>
        <dbReference type="ARBA" id="ARBA00023163"/>
    </source>
</evidence>
<evidence type="ECO:0000256" key="1">
    <source>
        <dbReference type="ARBA" id="ARBA00023015"/>
    </source>
</evidence>
<comment type="caution">
    <text evidence="5">The sequence shown here is derived from an EMBL/GenBank/DDBJ whole genome shotgun (WGS) entry which is preliminary data.</text>
</comment>
<dbReference type="InterPro" id="IPR025996">
    <property type="entry name" value="MT1864/Rv1816-like_C"/>
</dbReference>
<evidence type="ECO:0000259" key="4">
    <source>
        <dbReference type="Pfam" id="PF13305"/>
    </source>
</evidence>
<proteinExistence type="predicted"/>
<sequence length="106" mass="11098">MRFALTHPGHFAVMFRTDIVNAEDEAFQEASRRAYDLLRGFASEALSPADELAPALAARSLVHGLATLLLSGVMRPDPGQSEGRPGASGHAVADGAIGMNRPAGSQ</sequence>
<dbReference type="Proteomes" id="UP001501074">
    <property type="component" value="Unassembled WGS sequence"/>
</dbReference>
<keyword evidence="6" id="KW-1185">Reference proteome</keyword>
<reference evidence="6" key="1">
    <citation type="journal article" date="2019" name="Int. J. Syst. Evol. Microbiol.">
        <title>The Global Catalogue of Microorganisms (GCM) 10K type strain sequencing project: providing services to taxonomists for standard genome sequencing and annotation.</title>
        <authorList>
            <consortium name="The Broad Institute Genomics Platform"/>
            <consortium name="The Broad Institute Genome Sequencing Center for Infectious Disease"/>
            <person name="Wu L."/>
            <person name="Ma J."/>
        </authorList>
    </citation>
    <scope>NUCLEOTIDE SEQUENCE [LARGE SCALE GENOMIC DNA]</scope>
    <source>
        <strain evidence="6">JCM 16902</strain>
    </source>
</reference>
<organism evidence="5 6">
    <name type="scientific">Kineosporia mesophila</name>
    <dbReference type="NCBI Taxonomy" id="566012"/>
    <lineage>
        <taxon>Bacteria</taxon>
        <taxon>Bacillati</taxon>
        <taxon>Actinomycetota</taxon>
        <taxon>Actinomycetes</taxon>
        <taxon>Kineosporiales</taxon>
        <taxon>Kineosporiaceae</taxon>
        <taxon>Kineosporia</taxon>
    </lineage>
</organism>
<dbReference type="Pfam" id="PF13305">
    <property type="entry name" value="TetR_C_33"/>
    <property type="match status" value="1"/>
</dbReference>
<feature type="region of interest" description="Disordered" evidence="3">
    <location>
        <begin position="75"/>
        <end position="106"/>
    </location>
</feature>
<name>A0ABP6ZGN7_9ACTN</name>